<comment type="similarity">
    <text evidence="7">Belongs to the class-I aminoacyl-tRNA synthetase family.</text>
</comment>
<dbReference type="EMBL" id="BMCP01000004">
    <property type="protein sequence ID" value="GGE51289.1"/>
    <property type="molecule type" value="Genomic_DNA"/>
</dbReference>
<dbReference type="Gene3D" id="3.40.50.620">
    <property type="entry name" value="HUPs"/>
    <property type="match status" value="1"/>
</dbReference>
<dbReference type="AlphaFoldDB" id="A0A8J2YM28"/>
<dbReference type="GO" id="GO:0005829">
    <property type="term" value="C:cytosol"/>
    <property type="evidence" value="ECO:0007669"/>
    <property type="project" value="TreeGrafter"/>
</dbReference>
<keyword evidence="7" id="KW-0648">Protein biosynthesis</keyword>
<keyword evidence="3 7" id="KW-0547">Nucleotide-binding</keyword>
<organism evidence="9 10">
    <name type="scientific">Agaricicola taiwanensis</name>
    <dbReference type="NCBI Taxonomy" id="591372"/>
    <lineage>
        <taxon>Bacteria</taxon>
        <taxon>Pseudomonadati</taxon>
        <taxon>Pseudomonadota</taxon>
        <taxon>Alphaproteobacteria</taxon>
        <taxon>Rhodobacterales</taxon>
        <taxon>Paracoccaceae</taxon>
        <taxon>Agaricicola</taxon>
    </lineage>
</organism>
<dbReference type="GO" id="GO:0004818">
    <property type="term" value="F:glutamate-tRNA ligase activity"/>
    <property type="evidence" value="ECO:0007669"/>
    <property type="project" value="TreeGrafter"/>
</dbReference>
<evidence type="ECO:0000256" key="5">
    <source>
        <dbReference type="ARBA" id="ARBA00022840"/>
    </source>
</evidence>
<evidence type="ECO:0000313" key="10">
    <source>
        <dbReference type="Proteomes" id="UP000602745"/>
    </source>
</evidence>
<keyword evidence="6 7" id="KW-0030">Aminoacyl-tRNA synthetase</keyword>
<keyword evidence="5 7" id="KW-0067">ATP-binding</keyword>
<keyword evidence="2" id="KW-0479">Metal-binding</keyword>
<sequence>MTSVFRFAPSPNGFLHLGHAYSALLNADLARAAGGRFLLRIEDIDPERSRPTFEEAIYHDLRWLGLDWPEPVRRQSEHVAEHAEALQPLKRRRLVYPCFCTRGEIRAEVARRGPSWPRDPDGSPLYPGTCRHIVEPERLRRLGGGAPHLWRLDMARAVAETGPLSWTGIAEDGTMHDILADPARWGDVVIARRDVPTSYHLSVVLDDAAQRVTHVVRGQDLYHATAIHRLLQVLLELPAPLYRHHRLVLDEEGRKLSKSIGSASLRSLREAGESPAGIRRRLGL</sequence>
<dbReference type="NCBIfam" id="NF004315">
    <property type="entry name" value="PRK05710.1-4"/>
    <property type="match status" value="1"/>
</dbReference>
<evidence type="ECO:0000256" key="2">
    <source>
        <dbReference type="ARBA" id="ARBA00022723"/>
    </source>
</evidence>
<dbReference type="Pfam" id="PF00749">
    <property type="entry name" value="tRNA-synt_1c"/>
    <property type="match status" value="1"/>
</dbReference>
<dbReference type="InterPro" id="IPR000924">
    <property type="entry name" value="Glu/Gln-tRNA-synth"/>
</dbReference>
<dbReference type="PROSITE" id="PS00178">
    <property type="entry name" value="AA_TRNA_LIGASE_I"/>
    <property type="match status" value="1"/>
</dbReference>
<dbReference type="InterPro" id="IPR049940">
    <property type="entry name" value="GluQ/Sye"/>
</dbReference>
<comment type="caution">
    <text evidence="9">The sequence shown here is derived from an EMBL/GenBank/DDBJ whole genome shotgun (WGS) entry which is preliminary data.</text>
</comment>
<dbReference type="SUPFAM" id="SSF52374">
    <property type="entry name" value="Nucleotidylyl transferase"/>
    <property type="match status" value="1"/>
</dbReference>
<dbReference type="GO" id="GO:0006424">
    <property type="term" value="P:glutamyl-tRNA aminoacylation"/>
    <property type="evidence" value="ECO:0007669"/>
    <property type="project" value="TreeGrafter"/>
</dbReference>
<evidence type="ECO:0000256" key="1">
    <source>
        <dbReference type="ARBA" id="ARBA00022598"/>
    </source>
</evidence>
<dbReference type="InterPro" id="IPR020058">
    <property type="entry name" value="Glu/Gln-tRNA-synth_Ib_cat-dom"/>
</dbReference>
<evidence type="ECO:0000256" key="6">
    <source>
        <dbReference type="ARBA" id="ARBA00023146"/>
    </source>
</evidence>
<evidence type="ECO:0000259" key="8">
    <source>
        <dbReference type="Pfam" id="PF00749"/>
    </source>
</evidence>
<dbReference type="Proteomes" id="UP000602745">
    <property type="component" value="Unassembled WGS sequence"/>
</dbReference>
<dbReference type="InterPro" id="IPR001412">
    <property type="entry name" value="aa-tRNA-synth_I_CS"/>
</dbReference>
<accession>A0A8J2YM28</accession>
<reference evidence="9" key="1">
    <citation type="journal article" date="2014" name="Int. J. Syst. Evol. Microbiol.">
        <title>Complete genome sequence of Corynebacterium casei LMG S-19264T (=DSM 44701T), isolated from a smear-ripened cheese.</title>
        <authorList>
            <consortium name="US DOE Joint Genome Institute (JGI-PGF)"/>
            <person name="Walter F."/>
            <person name="Albersmeier A."/>
            <person name="Kalinowski J."/>
            <person name="Ruckert C."/>
        </authorList>
    </citation>
    <scope>NUCLEOTIDE SEQUENCE</scope>
    <source>
        <strain evidence="9">CCM 7684</strain>
    </source>
</reference>
<dbReference type="InterPro" id="IPR014729">
    <property type="entry name" value="Rossmann-like_a/b/a_fold"/>
</dbReference>
<keyword evidence="10" id="KW-1185">Reference proteome</keyword>
<evidence type="ECO:0000256" key="3">
    <source>
        <dbReference type="ARBA" id="ARBA00022741"/>
    </source>
</evidence>
<dbReference type="GO" id="GO:0005524">
    <property type="term" value="F:ATP binding"/>
    <property type="evidence" value="ECO:0007669"/>
    <property type="project" value="UniProtKB-KW"/>
</dbReference>
<dbReference type="PRINTS" id="PR00987">
    <property type="entry name" value="TRNASYNTHGLU"/>
</dbReference>
<reference evidence="9" key="2">
    <citation type="submission" date="2020-09" db="EMBL/GenBank/DDBJ databases">
        <authorList>
            <person name="Sun Q."/>
            <person name="Sedlacek I."/>
        </authorList>
    </citation>
    <scope>NUCLEOTIDE SEQUENCE</scope>
    <source>
        <strain evidence="9">CCM 7684</strain>
    </source>
</reference>
<name>A0A8J2YM28_9RHOB</name>
<evidence type="ECO:0000256" key="4">
    <source>
        <dbReference type="ARBA" id="ARBA00022833"/>
    </source>
</evidence>
<protein>
    <submittedName>
        <fullName evidence="9">tRNA glutamyl-Q(34) synthetase GluQRS</fullName>
    </submittedName>
</protein>
<proteinExistence type="inferred from homology"/>
<evidence type="ECO:0000313" key="9">
    <source>
        <dbReference type="EMBL" id="GGE51289.1"/>
    </source>
</evidence>
<gene>
    <name evidence="9" type="ORF">GCM10007276_30450</name>
</gene>
<feature type="domain" description="Glutamyl/glutaminyl-tRNA synthetase class Ib catalytic" evidence="8">
    <location>
        <begin position="5"/>
        <end position="273"/>
    </location>
</feature>
<dbReference type="RefSeq" id="WP_188410658.1">
    <property type="nucleotide sequence ID" value="NZ_BMCP01000004.1"/>
</dbReference>
<dbReference type="PANTHER" id="PTHR43311">
    <property type="entry name" value="GLUTAMATE--TRNA LIGASE"/>
    <property type="match status" value="1"/>
</dbReference>
<evidence type="ECO:0000256" key="7">
    <source>
        <dbReference type="RuleBase" id="RU363037"/>
    </source>
</evidence>
<dbReference type="PANTHER" id="PTHR43311:SF1">
    <property type="entry name" value="GLUTAMYL-Q TRNA(ASP) SYNTHETASE"/>
    <property type="match status" value="1"/>
</dbReference>
<keyword evidence="1 7" id="KW-0436">Ligase</keyword>
<keyword evidence="4" id="KW-0862">Zinc</keyword>